<dbReference type="PANTHER" id="PTHR35526">
    <property type="entry name" value="ANTI-SIGMA-F FACTOR RSBW-RELATED"/>
    <property type="match status" value="1"/>
</dbReference>
<dbReference type="InterPro" id="IPR036890">
    <property type="entry name" value="HATPase_C_sf"/>
</dbReference>
<keyword evidence="1" id="KW-0418">Kinase</keyword>
<evidence type="ECO:0000259" key="2">
    <source>
        <dbReference type="Pfam" id="PF13581"/>
    </source>
</evidence>
<comment type="caution">
    <text evidence="3">The sequence shown here is derived from an EMBL/GenBank/DDBJ whole genome shotgun (WGS) entry which is preliminary data.</text>
</comment>
<evidence type="ECO:0000313" key="3">
    <source>
        <dbReference type="EMBL" id="MQY15801.1"/>
    </source>
</evidence>
<dbReference type="GO" id="GO:0004674">
    <property type="term" value="F:protein serine/threonine kinase activity"/>
    <property type="evidence" value="ECO:0007669"/>
    <property type="project" value="UniProtKB-KW"/>
</dbReference>
<dbReference type="Pfam" id="PF13581">
    <property type="entry name" value="HATPase_c_2"/>
    <property type="match status" value="1"/>
</dbReference>
<keyword evidence="1" id="KW-0723">Serine/threonine-protein kinase</keyword>
<evidence type="ECO:0000313" key="4">
    <source>
        <dbReference type="Proteomes" id="UP000466345"/>
    </source>
</evidence>
<keyword evidence="1" id="KW-0808">Transferase</keyword>
<gene>
    <name evidence="3" type="ORF">SRB5_59920</name>
</gene>
<organism evidence="3 4">
    <name type="scientific">Streptomyces smaragdinus</name>
    <dbReference type="NCBI Taxonomy" id="2585196"/>
    <lineage>
        <taxon>Bacteria</taxon>
        <taxon>Bacillati</taxon>
        <taxon>Actinomycetota</taxon>
        <taxon>Actinomycetes</taxon>
        <taxon>Kitasatosporales</taxon>
        <taxon>Streptomycetaceae</taxon>
        <taxon>Streptomyces</taxon>
    </lineage>
</organism>
<dbReference type="InterPro" id="IPR050267">
    <property type="entry name" value="Anti-sigma-factor_SerPK"/>
</dbReference>
<dbReference type="PANTHER" id="PTHR35526:SF3">
    <property type="entry name" value="ANTI-SIGMA-F FACTOR RSBW"/>
    <property type="match status" value="1"/>
</dbReference>
<protein>
    <recommendedName>
        <fullName evidence="2">Histidine kinase/HSP90-like ATPase domain-containing protein</fullName>
    </recommendedName>
</protein>
<feature type="domain" description="Histidine kinase/HSP90-like ATPase" evidence="2">
    <location>
        <begin position="18"/>
        <end position="124"/>
    </location>
</feature>
<accession>A0A7K0CQX0</accession>
<dbReference type="Gene3D" id="3.30.565.10">
    <property type="entry name" value="Histidine kinase-like ATPase, C-terminal domain"/>
    <property type="match status" value="1"/>
</dbReference>
<proteinExistence type="predicted"/>
<dbReference type="EMBL" id="WEGJ01000039">
    <property type="protein sequence ID" value="MQY15801.1"/>
    <property type="molecule type" value="Genomic_DNA"/>
</dbReference>
<dbReference type="Proteomes" id="UP000466345">
    <property type="component" value="Unassembled WGS sequence"/>
</dbReference>
<dbReference type="AlphaFoldDB" id="A0A7K0CQX0"/>
<dbReference type="InterPro" id="IPR003594">
    <property type="entry name" value="HATPase_dom"/>
</dbReference>
<evidence type="ECO:0000256" key="1">
    <source>
        <dbReference type="ARBA" id="ARBA00022527"/>
    </source>
</evidence>
<sequence length="138" mass="15059">MTTLMEAGGEYRLRFIVEPSELAGLRRRVAQQVRLWGIDAVVDATLLCMTELVTNVHRHADGRCALRLTTVRDGLVLVVSDLSRAVPVLKEPDWESGSGRGIFLVEHHAKAWSVVRTATGKDVWCLIPGPGDGRAAGC</sequence>
<reference evidence="3 4" key="1">
    <citation type="submission" date="2019-10" db="EMBL/GenBank/DDBJ databases">
        <title>Streptomyces smaragdinus sp. nov. and Streptomyces fabii sp. nov., isolated from the gut of fungus growing-termite Macrotermes natalensis.</title>
        <authorList>
            <person name="Schwitalla J."/>
            <person name="Benndorf R."/>
            <person name="Martin K."/>
            <person name="De Beer W."/>
            <person name="Kaster A.-K."/>
            <person name="Vollmers J."/>
            <person name="Poulsen M."/>
            <person name="Beemelmanns C."/>
        </authorList>
    </citation>
    <scope>NUCLEOTIDE SEQUENCE [LARGE SCALE GENOMIC DNA]</scope>
    <source>
        <strain evidence="3 4">RB5</strain>
    </source>
</reference>
<dbReference type="SUPFAM" id="SSF55874">
    <property type="entry name" value="ATPase domain of HSP90 chaperone/DNA topoisomerase II/histidine kinase"/>
    <property type="match status" value="1"/>
</dbReference>
<name>A0A7K0CQX0_9ACTN</name>
<dbReference type="CDD" id="cd16936">
    <property type="entry name" value="HATPase_RsbW-like"/>
    <property type="match status" value="1"/>
</dbReference>
<dbReference type="OrthoDB" id="4301723at2"/>
<dbReference type="RefSeq" id="WP_153456603.1">
    <property type="nucleotide sequence ID" value="NZ_WEGJ01000039.1"/>
</dbReference>
<keyword evidence="4" id="KW-1185">Reference proteome</keyword>